<dbReference type="AlphaFoldDB" id="A0A916LDR4"/>
<dbReference type="EMBL" id="CSBK01001728">
    <property type="protein sequence ID" value="COZ07167.1"/>
    <property type="molecule type" value="Genomic_DNA"/>
</dbReference>
<sequence length="37" mass="4129">MTLLSRKKKGPILNIGQPAKSAAILLVEQLETEFRSF</sequence>
<protein>
    <submittedName>
        <fullName evidence="1">Uncharacterized protein</fullName>
    </submittedName>
</protein>
<evidence type="ECO:0000313" key="1">
    <source>
        <dbReference type="EMBL" id="COZ07167.1"/>
    </source>
</evidence>
<name>A0A916LDR4_MYCTX</name>
<reference evidence="2" key="1">
    <citation type="submission" date="2015-03" db="EMBL/GenBank/DDBJ databases">
        <authorList>
            <consortium name="Pathogen Informatics"/>
        </authorList>
    </citation>
    <scope>NUCLEOTIDE SEQUENCE [LARGE SCALE GENOMIC DNA]</scope>
    <source>
        <strain evidence="2">N09902308</strain>
    </source>
</reference>
<evidence type="ECO:0000313" key="2">
    <source>
        <dbReference type="Proteomes" id="UP000039021"/>
    </source>
</evidence>
<dbReference type="Proteomes" id="UP000039021">
    <property type="component" value="Unassembled WGS sequence"/>
</dbReference>
<gene>
    <name evidence="1" type="ORF">ERS007739_03357</name>
</gene>
<accession>A0A916LDR4</accession>
<organism evidence="1 2">
    <name type="scientific">Mycobacterium tuberculosis</name>
    <dbReference type="NCBI Taxonomy" id="1773"/>
    <lineage>
        <taxon>Bacteria</taxon>
        <taxon>Bacillati</taxon>
        <taxon>Actinomycetota</taxon>
        <taxon>Actinomycetes</taxon>
        <taxon>Mycobacteriales</taxon>
        <taxon>Mycobacteriaceae</taxon>
        <taxon>Mycobacterium</taxon>
        <taxon>Mycobacterium tuberculosis complex</taxon>
    </lineage>
</organism>
<proteinExistence type="predicted"/>
<comment type="caution">
    <text evidence="1">The sequence shown here is derived from an EMBL/GenBank/DDBJ whole genome shotgun (WGS) entry which is preliminary data.</text>
</comment>